<accession>A0ABS6JZV0</accession>
<protein>
    <submittedName>
        <fullName evidence="1">Phage head closure protein</fullName>
    </submittedName>
</protein>
<dbReference type="NCBIfam" id="TIGR01563">
    <property type="entry name" value="gp16_SPP1"/>
    <property type="match status" value="1"/>
</dbReference>
<evidence type="ECO:0000313" key="1">
    <source>
        <dbReference type="EMBL" id="MBU9724127.1"/>
    </source>
</evidence>
<dbReference type="EMBL" id="JAHQCR010000088">
    <property type="protein sequence ID" value="MBU9724127.1"/>
    <property type="molecule type" value="Genomic_DNA"/>
</dbReference>
<dbReference type="Pfam" id="PF05521">
    <property type="entry name" value="Phage_HCP"/>
    <property type="match status" value="1"/>
</dbReference>
<reference evidence="1 2" key="1">
    <citation type="submission" date="2021-06" db="EMBL/GenBank/DDBJ databases">
        <title>Bacillus sp. RD4P76, an endophyte from a halophyte.</title>
        <authorList>
            <person name="Sun J.-Q."/>
        </authorList>
    </citation>
    <scope>NUCLEOTIDE SEQUENCE [LARGE SCALE GENOMIC DNA]</scope>
    <source>
        <strain evidence="1 2">JCM 17098</strain>
    </source>
</reference>
<dbReference type="Proteomes" id="UP000790580">
    <property type="component" value="Unassembled WGS sequence"/>
</dbReference>
<evidence type="ECO:0000313" key="2">
    <source>
        <dbReference type="Proteomes" id="UP000790580"/>
    </source>
</evidence>
<sequence length="101" mass="11783">MLWRDVVDLILITNGENEIGDVVETETKKQVFANKKSIRQSEFYQAMVTGLKPELMFEVRYEDYNEEQKLKHENKTYQITRTHSKNGEIIELVCQGLSTNG</sequence>
<organism evidence="1 2">
    <name type="scientific">Evansella alkalicola</name>
    <dbReference type="NCBI Taxonomy" id="745819"/>
    <lineage>
        <taxon>Bacteria</taxon>
        <taxon>Bacillati</taxon>
        <taxon>Bacillota</taxon>
        <taxon>Bacilli</taxon>
        <taxon>Bacillales</taxon>
        <taxon>Bacillaceae</taxon>
        <taxon>Evansella</taxon>
    </lineage>
</organism>
<dbReference type="RefSeq" id="WP_088074926.1">
    <property type="nucleotide sequence ID" value="NZ_JAHQCR010000088.1"/>
</dbReference>
<dbReference type="InterPro" id="IPR038666">
    <property type="entry name" value="SSP1_head-tail_sf"/>
</dbReference>
<proteinExistence type="predicted"/>
<name>A0ABS6JZV0_9BACI</name>
<comment type="caution">
    <text evidence="1">The sequence shown here is derived from an EMBL/GenBank/DDBJ whole genome shotgun (WGS) entry which is preliminary data.</text>
</comment>
<dbReference type="InterPro" id="IPR008767">
    <property type="entry name" value="Phage_SPP1_head-tail_adaptor"/>
</dbReference>
<gene>
    <name evidence="1" type="ORF">KS407_22135</name>
</gene>
<dbReference type="Gene3D" id="2.40.10.270">
    <property type="entry name" value="Bacteriophage SPP1 head-tail adaptor protein"/>
    <property type="match status" value="1"/>
</dbReference>
<keyword evidence="2" id="KW-1185">Reference proteome</keyword>